<evidence type="ECO:0000313" key="1">
    <source>
        <dbReference type="Proteomes" id="UP000694846"/>
    </source>
</evidence>
<keyword evidence="1" id="KW-1185">Reference proteome</keyword>
<organism evidence="1 2">
    <name type="scientific">Sipha flava</name>
    <name type="common">yellow sugarcane aphid</name>
    <dbReference type="NCBI Taxonomy" id="143950"/>
    <lineage>
        <taxon>Eukaryota</taxon>
        <taxon>Metazoa</taxon>
        <taxon>Ecdysozoa</taxon>
        <taxon>Arthropoda</taxon>
        <taxon>Hexapoda</taxon>
        <taxon>Insecta</taxon>
        <taxon>Pterygota</taxon>
        <taxon>Neoptera</taxon>
        <taxon>Paraneoptera</taxon>
        <taxon>Hemiptera</taxon>
        <taxon>Sternorrhyncha</taxon>
        <taxon>Aphidomorpha</taxon>
        <taxon>Aphidoidea</taxon>
        <taxon>Aphididae</taxon>
        <taxon>Sipha</taxon>
    </lineage>
</organism>
<dbReference type="AlphaFoldDB" id="A0A8B8F2Z2"/>
<protein>
    <submittedName>
        <fullName evidence="2">Uncharacterized protein LOC112679430</fullName>
    </submittedName>
</protein>
<reference evidence="2" key="1">
    <citation type="submission" date="2025-08" db="UniProtKB">
        <authorList>
            <consortium name="RefSeq"/>
        </authorList>
    </citation>
    <scope>IDENTIFICATION</scope>
    <source>
        <tissue evidence="2">Whole body</tissue>
    </source>
</reference>
<dbReference type="GeneID" id="112679430"/>
<name>A0A8B8F2Z2_9HEMI</name>
<dbReference type="OrthoDB" id="6612707at2759"/>
<dbReference type="Proteomes" id="UP000694846">
    <property type="component" value="Unplaced"/>
</dbReference>
<accession>A0A8B8F2Z2</accession>
<sequence length="294" mass="33553">MFDGKHRVGVVQHLMMAEYLAAQRNDEGTVVIWVAKHKLGDKTPATVVLDAATAEFVDRYYLLRRKIANATVDNFFVTNTGHEVNKIFDLLNAAIREKNIRYPGGDLVKVSGGWLRKQLETSAVDHEPAVAGHVAAALQHSEDTARRHYQMDSSTTAIRQHQAVVAVEQSKLMEEFICANLEMFFVGDARTKPPAYEEFRAQLLERHYMETMFPGATLTRNSYSTILERWTMNLADSIAREVVRHCRRERYKAPLGVVQLTHVARDLGCAWWTKNEFTRARLLRRVNSALQQQL</sequence>
<proteinExistence type="predicted"/>
<evidence type="ECO:0000313" key="2">
    <source>
        <dbReference type="RefSeq" id="XP_025405006.1"/>
    </source>
</evidence>
<dbReference type="RefSeq" id="XP_025405006.1">
    <property type="nucleotide sequence ID" value="XM_025549221.1"/>
</dbReference>
<gene>
    <name evidence="2" type="primary">LOC112679430</name>
</gene>